<dbReference type="PROSITE" id="PS00216">
    <property type="entry name" value="SUGAR_TRANSPORT_1"/>
    <property type="match status" value="1"/>
</dbReference>
<evidence type="ECO:0000256" key="4">
    <source>
        <dbReference type="ARBA" id="ARBA00022475"/>
    </source>
</evidence>
<evidence type="ECO:0000313" key="12">
    <source>
        <dbReference type="Proteomes" id="UP001426770"/>
    </source>
</evidence>
<feature type="domain" description="Major facilitator superfamily (MFS) profile" evidence="10">
    <location>
        <begin position="39"/>
        <end position="425"/>
    </location>
</feature>
<dbReference type="NCBIfam" id="TIGR00710">
    <property type="entry name" value="efflux_Bcr_CflA"/>
    <property type="match status" value="1"/>
</dbReference>
<feature type="transmembrane region" description="Helical" evidence="9">
    <location>
        <begin position="236"/>
        <end position="262"/>
    </location>
</feature>
<dbReference type="Gene3D" id="1.20.1720.10">
    <property type="entry name" value="Multidrug resistance protein D"/>
    <property type="match status" value="1"/>
</dbReference>
<evidence type="ECO:0000256" key="3">
    <source>
        <dbReference type="ARBA" id="ARBA00022448"/>
    </source>
</evidence>
<dbReference type="CDD" id="cd17320">
    <property type="entry name" value="MFS_MdfA_MDR_like"/>
    <property type="match status" value="1"/>
</dbReference>
<comment type="caution">
    <text evidence="11">The sequence shown here is derived from an EMBL/GenBank/DDBJ whole genome shotgun (WGS) entry which is preliminary data.</text>
</comment>
<evidence type="ECO:0000256" key="2">
    <source>
        <dbReference type="ARBA" id="ARBA00006236"/>
    </source>
</evidence>
<organism evidence="11 12">
    <name type="scientific">Demequina sediminis</name>
    <dbReference type="NCBI Taxonomy" id="1930058"/>
    <lineage>
        <taxon>Bacteria</taxon>
        <taxon>Bacillati</taxon>
        <taxon>Actinomycetota</taxon>
        <taxon>Actinomycetes</taxon>
        <taxon>Micrococcales</taxon>
        <taxon>Demequinaceae</taxon>
        <taxon>Demequina</taxon>
    </lineage>
</organism>
<feature type="transmembrane region" description="Helical" evidence="9">
    <location>
        <begin position="274"/>
        <end position="294"/>
    </location>
</feature>
<feature type="transmembrane region" description="Helical" evidence="9">
    <location>
        <begin position="398"/>
        <end position="420"/>
    </location>
</feature>
<dbReference type="InterPro" id="IPR036259">
    <property type="entry name" value="MFS_trans_sf"/>
</dbReference>
<dbReference type="InterPro" id="IPR011701">
    <property type="entry name" value="MFS"/>
</dbReference>
<feature type="transmembrane region" description="Helical" evidence="9">
    <location>
        <begin position="334"/>
        <end position="357"/>
    </location>
</feature>
<evidence type="ECO:0000256" key="6">
    <source>
        <dbReference type="ARBA" id="ARBA00022989"/>
    </source>
</evidence>
<evidence type="ECO:0000259" key="10">
    <source>
        <dbReference type="PROSITE" id="PS50850"/>
    </source>
</evidence>
<feature type="transmembrane region" description="Helical" evidence="9">
    <location>
        <begin position="134"/>
        <end position="153"/>
    </location>
</feature>
<evidence type="ECO:0000256" key="5">
    <source>
        <dbReference type="ARBA" id="ARBA00022692"/>
    </source>
</evidence>
<keyword evidence="6 9" id="KW-1133">Transmembrane helix</keyword>
<dbReference type="PANTHER" id="PTHR23502">
    <property type="entry name" value="MAJOR FACILITATOR SUPERFAMILY"/>
    <property type="match status" value="1"/>
</dbReference>
<feature type="compositionally biased region" description="Low complexity" evidence="8">
    <location>
        <begin position="7"/>
        <end position="29"/>
    </location>
</feature>
<feature type="transmembrane region" description="Helical" evidence="9">
    <location>
        <begin position="39"/>
        <end position="56"/>
    </location>
</feature>
<comment type="similarity">
    <text evidence="2">Belongs to the major facilitator superfamily. Bcr/CmlA family.</text>
</comment>
<dbReference type="Proteomes" id="UP001426770">
    <property type="component" value="Unassembled WGS sequence"/>
</dbReference>
<dbReference type="InterPro" id="IPR020846">
    <property type="entry name" value="MFS_dom"/>
</dbReference>
<feature type="transmembrane region" description="Helical" evidence="9">
    <location>
        <begin position="76"/>
        <end position="96"/>
    </location>
</feature>
<protein>
    <submittedName>
        <fullName evidence="11">Bicyclomycin resistance protein</fullName>
    </submittedName>
</protein>
<accession>A0ABP9WET0</accession>
<keyword evidence="5 9" id="KW-0812">Transmembrane</keyword>
<dbReference type="InterPro" id="IPR004812">
    <property type="entry name" value="Efflux_drug-R_Bcr/CmlA"/>
</dbReference>
<dbReference type="PANTHER" id="PTHR23502:SF132">
    <property type="entry name" value="POLYAMINE TRANSPORTER 2-RELATED"/>
    <property type="match status" value="1"/>
</dbReference>
<name>A0ABP9WET0_9MICO</name>
<evidence type="ECO:0000256" key="8">
    <source>
        <dbReference type="SAM" id="MobiDB-lite"/>
    </source>
</evidence>
<keyword evidence="3" id="KW-0813">Transport</keyword>
<dbReference type="Pfam" id="PF07690">
    <property type="entry name" value="MFS_1"/>
    <property type="match status" value="1"/>
</dbReference>
<keyword evidence="12" id="KW-1185">Reference proteome</keyword>
<keyword evidence="7 9" id="KW-0472">Membrane</keyword>
<feature type="transmembrane region" description="Helical" evidence="9">
    <location>
        <begin position="108"/>
        <end position="128"/>
    </location>
</feature>
<dbReference type="InterPro" id="IPR005829">
    <property type="entry name" value="Sugar_transporter_CS"/>
</dbReference>
<comment type="subcellular location">
    <subcellularLocation>
        <location evidence="1">Cell membrane</location>
        <topology evidence="1">Multi-pass membrane protein</topology>
    </subcellularLocation>
</comment>
<feature type="region of interest" description="Disordered" evidence="8">
    <location>
        <begin position="1"/>
        <end position="29"/>
    </location>
</feature>
<dbReference type="PROSITE" id="PS50850">
    <property type="entry name" value="MFS"/>
    <property type="match status" value="1"/>
</dbReference>
<feature type="transmembrane region" description="Helical" evidence="9">
    <location>
        <begin position="306"/>
        <end position="328"/>
    </location>
</feature>
<evidence type="ECO:0000256" key="9">
    <source>
        <dbReference type="SAM" id="Phobius"/>
    </source>
</evidence>
<evidence type="ECO:0000256" key="7">
    <source>
        <dbReference type="ARBA" id="ARBA00023136"/>
    </source>
</evidence>
<reference evidence="11 12" key="1">
    <citation type="submission" date="2024-02" db="EMBL/GenBank/DDBJ databases">
        <title>Lysinimicrobium sediminis NBRC 112286.</title>
        <authorList>
            <person name="Ichikawa N."/>
            <person name="Katano-Makiyama Y."/>
            <person name="Hidaka K."/>
        </authorList>
    </citation>
    <scope>NUCLEOTIDE SEQUENCE [LARGE SCALE GENOMIC DNA]</scope>
    <source>
        <strain evidence="11 12">NBRC 112286</strain>
    </source>
</reference>
<proteinExistence type="inferred from homology"/>
<feature type="transmembrane region" description="Helical" evidence="9">
    <location>
        <begin position="369"/>
        <end position="392"/>
    </location>
</feature>
<dbReference type="SUPFAM" id="SSF103473">
    <property type="entry name" value="MFS general substrate transporter"/>
    <property type="match status" value="1"/>
</dbReference>
<evidence type="ECO:0000256" key="1">
    <source>
        <dbReference type="ARBA" id="ARBA00004651"/>
    </source>
</evidence>
<gene>
    <name evidence="11" type="primary">bcr</name>
    <name evidence="11" type="ORF">Lsed01_00740</name>
</gene>
<keyword evidence="4" id="KW-1003">Cell membrane</keyword>
<sequence>MTATLDSATGATPAAAPAAPSVAPTSFSPGSAMTRRQKLMYIVVLGALVALGPFTVDMYLPAFPTVAADLLASDAAIQLTLTATTIGFALGQLIVGPLSDSLGRKRPLIAATVLHILASIAVVLAPTIEWVMVGRVLQGVGAAGGAVVAMAMVRDLFAGQALIRMLARMALVTGLAPVIAPVIGSQLLNVMDWRGLFVVLALYGALVALVVGGVIRETLPVERRGGTSLKATRVRYAHLLGDASFVGIALVGAFTFSALFAYLSASSFVLQDVFGLSAQEYGIVFGANSIGLVIANQTSARLMRVLAPRAVATGGLIIMLTGAVLLAVGDLLDLGLIGVLVPLFFVVASVGVIMPTVQITALANHGAEAGTAASLIGALNFGVAGLVSPLVGVLGVSVMSMAIVMVACLIVANAVFWIVVRPRVQATAIA</sequence>
<evidence type="ECO:0000313" key="11">
    <source>
        <dbReference type="EMBL" id="GAA5518318.1"/>
    </source>
</evidence>
<dbReference type="EMBL" id="BAABRR010000003">
    <property type="protein sequence ID" value="GAA5518318.1"/>
    <property type="molecule type" value="Genomic_DNA"/>
</dbReference>
<feature type="transmembrane region" description="Helical" evidence="9">
    <location>
        <begin position="165"/>
        <end position="183"/>
    </location>
</feature>
<feature type="transmembrane region" description="Helical" evidence="9">
    <location>
        <begin position="195"/>
        <end position="215"/>
    </location>
</feature>